<dbReference type="Pfam" id="PF06803">
    <property type="entry name" value="DUF1232"/>
    <property type="match status" value="1"/>
</dbReference>
<protein>
    <submittedName>
        <fullName evidence="7">DUF1232 domain-containing protein</fullName>
    </submittedName>
</protein>
<feature type="region of interest" description="Disordered" evidence="5">
    <location>
        <begin position="146"/>
        <end position="175"/>
    </location>
</feature>
<keyword evidence="4" id="KW-0472">Membrane</keyword>
<evidence type="ECO:0000256" key="5">
    <source>
        <dbReference type="SAM" id="MobiDB-lite"/>
    </source>
</evidence>
<evidence type="ECO:0000313" key="7">
    <source>
        <dbReference type="EMBL" id="MBF9238001.1"/>
    </source>
</evidence>
<sequence>MSSLTDKGFKLSKNVLFNVFIGRATKLLGKPFMVITTLNEVANKLADKKSESSKFRQLFEVAFTLVRLVKNYITGDYREVSTSTIISGLAVLLYVLSPIDLVPDFIPMLGFLDDLSLISWFVSKFQGEIVRYQAWEETGRGLVTSAHGTRGVPDGTALPAKGDATQPSVAELGHS</sequence>
<feature type="domain" description="DUF1232" evidence="6">
    <location>
        <begin position="89"/>
        <end position="120"/>
    </location>
</feature>
<keyword evidence="8" id="KW-1185">Reference proteome</keyword>
<evidence type="ECO:0000256" key="2">
    <source>
        <dbReference type="ARBA" id="ARBA00022692"/>
    </source>
</evidence>
<accession>A0ABS0II36</accession>
<dbReference type="InterPro" id="IPR010652">
    <property type="entry name" value="DUF1232"/>
</dbReference>
<evidence type="ECO:0000259" key="6">
    <source>
        <dbReference type="Pfam" id="PF06803"/>
    </source>
</evidence>
<keyword evidence="3" id="KW-1133">Transmembrane helix</keyword>
<evidence type="ECO:0000256" key="4">
    <source>
        <dbReference type="ARBA" id="ARBA00023136"/>
    </source>
</evidence>
<evidence type="ECO:0000313" key="8">
    <source>
        <dbReference type="Proteomes" id="UP000597617"/>
    </source>
</evidence>
<gene>
    <name evidence="7" type="ORF">I2I05_11405</name>
</gene>
<dbReference type="RefSeq" id="WP_196282367.1">
    <property type="nucleotide sequence ID" value="NZ_JADQDQ010000004.1"/>
</dbReference>
<keyword evidence="2" id="KW-0812">Transmembrane</keyword>
<comment type="subcellular location">
    <subcellularLocation>
        <location evidence="1">Endomembrane system</location>
        <topology evidence="1">Multi-pass membrane protein</topology>
    </subcellularLocation>
</comment>
<evidence type="ECO:0000256" key="3">
    <source>
        <dbReference type="ARBA" id="ARBA00022989"/>
    </source>
</evidence>
<dbReference type="EMBL" id="JADQDQ010000004">
    <property type="protein sequence ID" value="MBF9238001.1"/>
    <property type="molecule type" value="Genomic_DNA"/>
</dbReference>
<comment type="caution">
    <text evidence="7">The sequence shown here is derived from an EMBL/GenBank/DDBJ whole genome shotgun (WGS) entry which is preliminary data.</text>
</comment>
<evidence type="ECO:0000256" key="1">
    <source>
        <dbReference type="ARBA" id="ARBA00004127"/>
    </source>
</evidence>
<name>A0ABS0II36_9BACT</name>
<dbReference type="Proteomes" id="UP000597617">
    <property type="component" value="Unassembled WGS sequence"/>
</dbReference>
<reference evidence="7 8" key="1">
    <citation type="submission" date="2020-11" db="EMBL/GenBank/DDBJ databases">
        <authorList>
            <person name="Kim M.K."/>
        </authorList>
    </citation>
    <scope>NUCLEOTIDE SEQUENCE [LARGE SCALE GENOMIC DNA]</scope>
    <source>
        <strain evidence="7 8">BT683</strain>
    </source>
</reference>
<organism evidence="7 8">
    <name type="scientific">Hymenobacter jeongseonensis</name>
    <dbReference type="NCBI Taxonomy" id="2791027"/>
    <lineage>
        <taxon>Bacteria</taxon>
        <taxon>Pseudomonadati</taxon>
        <taxon>Bacteroidota</taxon>
        <taxon>Cytophagia</taxon>
        <taxon>Cytophagales</taxon>
        <taxon>Hymenobacteraceae</taxon>
        <taxon>Hymenobacter</taxon>
    </lineage>
</organism>
<proteinExistence type="predicted"/>